<keyword evidence="3 5" id="KW-0697">Rotamase</keyword>
<keyword evidence="8" id="KW-1185">Reference proteome</keyword>
<dbReference type="PROSITE" id="PS50059">
    <property type="entry name" value="FKBP_PPIASE"/>
    <property type="match status" value="1"/>
</dbReference>
<dbReference type="InterPro" id="IPR001179">
    <property type="entry name" value="PPIase_FKBP_dom"/>
</dbReference>
<dbReference type="Pfam" id="PF00254">
    <property type="entry name" value="FKBP_C"/>
    <property type="match status" value="1"/>
</dbReference>
<evidence type="ECO:0000259" key="6">
    <source>
        <dbReference type="PROSITE" id="PS50059"/>
    </source>
</evidence>
<dbReference type="InterPro" id="IPR050689">
    <property type="entry name" value="FKBP-type_PPIase"/>
</dbReference>
<dbReference type="EC" id="5.2.1.8" evidence="2 5"/>
<dbReference type="SUPFAM" id="SSF54534">
    <property type="entry name" value="FKBP-like"/>
    <property type="match status" value="3"/>
</dbReference>
<reference evidence="7" key="2">
    <citation type="submission" date="2013-04" db="UniProtKB">
        <authorList>
            <consortium name="EnsemblPlants"/>
        </authorList>
    </citation>
    <scope>IDENTIFICATION</scope>
</reference>
<dbReference type="Proteomes" id="UP000006038">
    <property type="component" value="Chromosome 1"/>
</dbReference>
<evidence type="ECO:0000313" key="8">
    <source>
        <dbReference type="Proteomes" id="UP000006038"/>
    </source>
</evidence>
<dbReference type="Gene3D" id="3.10.50.40">
    <property type="match status" value="2"/>
</dbReference>
<name>J3L130_ORYBR</name>
<dbReference type="OMA" id="YTKEIGH"/>
<accession>J3L130</accession>
<sequence length="265" mass="29361">MIDTSIWLLAVHFTGKRLDGSLFTSTREDGVPLTFIIGQEFAGTKSGCRASIPENIPLDQAVRFDIELISLVTVTNILDDNEDEVILKKTIKHGMGNVKPCGLDDVIVDYNVCLENGMSVSMSDSVEFNLQKGFFCPAFPLAVKTMTEGEEAVSIVKPEYGFGEQGRPSKGNEAAVPPDATLYVYIQLKSYKTMIHIGEGQTIFKKTLRKGECVENQGVVRVRMIGKLQDGVAFDQRGHKTDEPFEFELDEGLQQSKRTTRGGEW</sequence>
<evidence type="ECO:0000256" key="3">
    <source>
        <dbReference type="ARBA" id="ARBA00023110"/>
    </source>
</evidence>
<dbReference type="GO" id="GO:0003755">
    <property type="term" value="F:peptidyl-prolyl cis-trans isomerase activity"/>
    <property type="evidence" value="ECO:0007669"/>
    <property type="project" value="UniProtKB-KW"/>
</dbReference>
<evidence type="ECO:0000313" key="7">
    <source>
        <dbReference type="EnsemblPlants" id="OB01G29360.1"/>
    </source>
</evidence>
<reference evidence="7" key="1">
    <citation type="journal article" date="2013" name="Nat. Commun.">
        <title>Whole-genome sequencing of Oryza brachyantha reveals mechanisms underlying Oryza genome evolution.</title>
        <authorList>
            <person name="Chen J."/>
            <person name="Huang Q."/>
            <person name="Gao D."/>
            <person name="Wang J."/>
            <person name="Lang Y."/>
            <person name="Liu T."/>
            <person name="Li B."/>
            <person name="Bai Z."/>
            <person name="Luis Goicoechea J."/>
            <person name="Liang C."/>
            <person name="Chen C."/>
            <person name="Zhang W."/>
            <person name="Sun S."/>
            <person name="Liao Y."/>
            <person name="Zhang X."/>
            <person name="Yang L."/>
            <person name="Song C."/>
            <person name="Wang M."/>
            <person name="Shi J."/>
            <person name="Liu G."/>
            <person name="Liu J."/>
            <person name="Zhou H."/>
            <person name="Zhou W."/>
            <person name="Yu Q."/>
            <person name="An N."/>
            <person name="Chen Y."/>
            <person name="Cai Q."/>
            <person name="Wang B."/>
            <person name="Liu B."/>
            <person name="Min J."/>
            <person name="Huang Y."/>
            <person name="Wu H."/>
            <person name="Li Z."/>
            <person name="Zhang Y."/>
            <person name="Yin Y."/>
            <person name="Song W."/>
            <person name="Jiang J."/>
            <person name="Jackson S.A."/>
            <person name="Wing R.A."/>
            <person name="Wang J."/>
            <person name="Chen M."/>
        </authorList>
    </citation>
    <scope>NUCLEOTIDE SEQUENCE [LARGE SCALE GENOMIC DNA]</scope>
    <source>
        <strain evidence="7">cv. IRGC 101232</strain>
    </source>
</reference>
<proteinExistence type="predicted"/>
<keyword evidence="4 5" id="KW-0413">Isomerase</keyword>
<organism evidence="7">
    <name type="scientific">Oryza brachyantha</name>
    <name type="common">malo sina</name>
    <dbReference type="NCBI Taxonomy" id="4533"/>
    <lineage>
        <taxon>Eukaryota</taxon>
        <taxon>Viridiplantae</taxon>
        <taxon>Streptophyta</taxon>
        <taxon>Embryophyta</taxon>
        <taxon>Tracheophyta</taxon>
        <taxon>Spermatophyta</taxon>
        <taxon>Magnoliopsida</taxon>
        <taxon>Liliopsida</taxon>
        <taxon>Poales</taxon>
        <taxon>Poaceae</taxon>
        <taxon>BOP clade</taxon>
        <taxon>Oryzoideae</taxon>
        <taxon>Oryzeae</taxon>
        <taxon>Oryzinae</taxon>
        <taxon>Oryza</taxon>
    </lineage>
</organism>
<dbReference type="PANTHER" id="PTHR10516">
    <property type="entry name" value="PEPTIDYL-PROLYL CIS-TRANS ISOMERASE"/>
    <property type="match status" value="1"/>
</dbReference>
<dbReference type="AlphaFoldDB" id="J3L130"/>
<dbReference type="Gramene" id="OB01G29360.1">
    <property type="protein sequence ID" value="OB01G29360.1"/>
    <property type="gene ID" value="OB01G29360"/>
</dbReference>
<evidence type="ECO:0000256" key="2">
    <source>
        <dbReference type="ARBA" id="ARBA00013194"/>
    </source>
</evidence>
<dbReference type="eggNOG" id="KOG0543">
    <property type="taxonomic scope" value="Eukaryota"/>
</dbReference>
<evidence type="ECO:0000256" key="4">
    <source>
        <dbReference type="ARBA" id="ARBA00023235"/>
    </source>
</evidence>
<dbReference type="GO" id="GO:0005737">
    <property type="term" value="C:cytoplasm"/>
    <property type="evidence" value="ECO:0007669"/>
    <property type="project" value="TreeGrafter"/>
</dbReference>
<feature type="domain" description="PPIase FKBP-type" evidence="6">
    <location>
        <begin position="103"/>
        <end position="192"/>
    </location>
</feature>
<dbReference type="EnsemblPlants" id="OB01G29360.1">
    <property type="protein sequence ID" value="OB01G29360.1"/>
    <property type="gene ID" value="OB01G29360"/>
</dbReference>
<dbReference type="InterPro" id="IPR046357">
    <property type="entry name" value="PPIase_dom_sf"/>
</dbReference>
<dbReference type="STRING" id="4533.J3L130"/>
<protein>
    <recommendedName>
        <fullName evidence="2 5">peptidylprolyl isomerase</fullName>
        <ecNumber evidence="2 5">5.2.1.8</ecNumber>
    </recommendedName>
</protein>
<evidence type="ECO:0000256" key="1">
    <source>
        <dbReference type="ARBA" id="ARBA00000971"/>
    </source>
</evidence>
<comment type="catalytic activity">
    <reaction evidence="1 5">
        <text>[protein]-peptidylproline (omega=180) = [protein]-peptidylproline (omega=0)</text>
        <dbReference type="Rhea" id="RHEA:16237"/>
        <dbReference type="Rhea" id="RHEA-COMP:10747"/>
        <dbReference type="Rhea" id="RHEA-COMP:10748"/>
        <dbReference type="ChEBI" id="CHEBI:83833"/>
        <dbReference type="ChEBI" id="CHEBI:83834"/>
        <dbReference type="EC" id="5.2.1.8"/>
    </reaction>
</comment>
<dbReference type="PANTHER" id="PTHR10516:SF443">
    <property type="entry name" value="FK506-BINDING PROTEIN 59-RELATED"/>
    <property type="match status" value="1"/>
</dbReference>
<evidence type="ECO:0000256" key="5">
    <source>
        <dbReference type="PROSITE-ProRule" id="PRU00277"/>
    </source>
</evidence>
<dbReference type="HOGENOM" id="CLU_1051167_0_0_1"/>